<dbReference type="Gene3D" id="1.10.287.130">
    <property type="match status" value="1"/>
</dbReference>
<keyword evidence="8 12" id="KW-1133">Transmembrane helix</keyword>
<evidence type="ECO:0000256" key="10">
    <source>
        <dbReference type="ARBA" id="ARBA00023136"/>
    </source>
</evidence>
<evidence type="ECO:0000259" key="13">
    <source>
        <dbReference type="PROSITE" id="PS50109"/>
    </source>
</evidence>
<dbReference type="Proteomes" id="UP000010384">
    <property type="component" value="Chromosome"/>
</dbReference>
<evidence type="ECO:0000256" key="6">
    <source>
        <dbReference type="ARBA" id="ARBA00022692"/>
    </source>
</evidence>
<comment type="subcellular location">
    <subcellularLocation>
        <location evidence="2">Membrane</location>
    </subcellularLocation>
</comment>
<feature type="domain" description="Histidine kinase" evidence="13">
    <location>
        <begin position="279"/>
        <end position="492"/>
    </location>
</feature>
<feature type="domain" description="HAMP" evidence="14">
    <location>
        <begin position="217"/>
        <end position="271"/>
    </location>
</feature>
<dbReference type="EMBL" id="CP003597">
    <property type="protein sequence ID" value="AFY89055.1"/>
    <property type="molecule type" value="Genomic_DNA"/>
</dbReference>
<dbReference type="KEGG" id="cthe:Chro_3604"/>
<evidence type="ECO:0000313" key="15">
    <source>
        <dbReference type="EMBL" id="AFY89055.1"/>
    </source>
</evidence>
<dbReference type="InterPro" id="IPR005467">
    <property type="entry name" value="His_kinase_dom"/>
</dbReference>
<keyword evidence="5" id="KW-0808">Transferase</keyword>
<dbReference type="Pfam" id="PF00512">
    <property type="entry name" value="HisKA"/>
    <property type="match status" value="1"/>
</dbReference>
<dbReference type="Gene3D" id="3.30.565.10">
    <property type="entry name" value="Histidine kinase-like ATPase, C-terminal domain"/>
    <property type="match status" value="1"/>
</dbReference>
<dbReference type="FunFam" id="3.30.565.10:FF:000006">
    <property type="entry name" value="Sensor histidine kinase WalK"/>
    <property type="match status" value="1"/>
</dbReference>
<dbReference type="SUPFAM" id="SSF47384">
    <property type="entry name" value="Homodimeric domain of signal transducing histidine kinase"/>
    <property type="match status" value="1"/>
</dbReference>
<keyword evidence="7 15" id="KW-0418">Kinase</keyword>
<dbReference type="InterPro" id="IPR036890">
    <property type="entry name" value="HATPase_C_sf"/>
</dbReference>
<dbReference type="OrthoDB" id="9763461at2"/>
<evidence type="ECO:0000256" key="1">
    <source>
        <dbReference type="ARBA" id="ARBA00000085"/>
    </source>
</evidence>
<name>K9U2J0_CHRTP</name>
<dbReference type="PANTHER" id="PTHR45436">
    <property type="entry name" value="SENSOR HISTIDINE KINASE YKOH"/>
    <property type="match status" value="1"/>
</dbReference>
<keyword evidence="9" id="KW-0902">Two-component regulatory system</keyword>
<feature type="transmembrane region" description="Helical" evidence="12">
    <location>
        <begin position="190"/>
        <end position="216"/>
    </location>
</feature>
<dbReference type="AlphaFoldDB" id="K9U2J0"/>
<dbReference type="CDD" id="cd06225">
    <property type="entry name" value="HAMP"/>
    <property type="match status" value="1"/>
</dbReference>
<dbReference type="GO" id="GO:0005886">
    <property type="term" value="C:plasma membrane"/>
    <property type="evidence" value="ECO:0007669"/>
    <property type="project" value="TreeGrafter"/>
</dbReference>
<dbReference type="Pfam" id="PF00672">
    <property type="entry name" value="HAMP"/>
    <property type="match status" value="1"/>
</dbReference>
<organism evidence="15 16">
    <name type="scientific">Chroococcidiopsis thermalis (strain PCC 7203)</name>
    <dbReference type="NCBI Taxonomy" id="251229"/>
    <lineage>
        <taxon>Bacteria</taxon>
        <taxon>Bacillati</taxon>
        <taxon>Cyanobacteriota</taxon>
        <taxon>Cyanophyceae</taxon>
        <taxon>Chroococcidiopsidales</taxon>
        <taxon>Chroococcidiopsidaceae</taxon>
        <taxon>Chroococcidiopsis</taxon>
    </lineage>
</organism>
<dbReference type="HOGENOM" id="CLU_000445_89_6_3"/>
<dbReference type="EC" id="2.7.13.3" evidence="3"/>
<dbReference type="PROSITE" id="PS50109">
    <property type="entry name" value="HIS_KIN"/>
    <property type="match status" value="1"/>
</dbReference>
<dbReference type="SUPFAM" id="SSF55874">
    <property type="entry name" value="ATPase domain of HSP90 chaperone/DNA topoisomerase II/histidine kinase"/>
    <property type="match status" value="1"/>
</dbReference>
<feature type="region of interest" description="Disordered" evidence="11">
    <location>
        <begin position="1"/>
        <end position="23"/>
    </location>
</feature>
<evidence type="ECO:0000256" key="11">
    <source>
        <dbReference type="SAM" id="MobiDB-lite"/>
    </source>
</evidence>
<evidence type="ECO:0000256" key="9">
    <source>
        <dbReference type="ARBA" id="ARBA00023012"/>
    </source>
</evidence>
<evidence type="ECO:0000256" key="7">
    <source>
        <dbReference type="ARBA" id="ARBA00022777"/>
    </source>
</evidence>
<feature type="transmembrane region" description="Helical" evidence="12">
    <location>
        <begin position="39"/>
        <end position="60"/>
    </location>
</feature>
<dbReference type="InterPro" id="IPR036097">
    <property type="entry name" value="HisK_dim/P_sf"/>
</dbReference>
<evidence type="ECO:0000256" key="5">
    <source>
        <dbReference type="ARBA" id="ARBA00022679"/>
    </source>
</evidence>
<dbReference type="InParanoid" id="K9U2J0"/>
<evidence type="ECO:0000256" key="12">
    <source>
        <dbReference type="SAM" id="Phobius"/>
    </source>
</evidence>
<gene>
    <name evidence="15" type="ORF">Chro_3604</name>
</gene>
<keyword evidence="6 12" id="KW-0812">Transmembrane</keyword>
<dbReference type="PANTHER" id="PTHR45436:SF5">
    <property type="entry name" value="SENSOR HISTIDINE KINASE TRCS"/>
    <property type="match status" value="1"/>
</dbReference>
<evidence type="ECO:0000256" key="4">
    <source>
        <dbReference type="ARBA" id="ARBA00022553"/>
    </source>
</evidence>
<evidence type="ECO:0000256" key="8">
    <source>
        <dbReference type="ARBA" id="ARBA00022989"/>
    </source>
</evidence>
<comment type="catalytic activity">
    <reaction evidence="1">
        <text>ATP + protein L-histidine = ADP + protein N-phospho-L-histidine.</text>
        <dbReference type="EC" id="2.7.13.3"/>
    </reaction>
</comment>
<dbReference type="GO" id="GO:0000155">
    <property type="term" value="F:phosphorelay sensor kinase activity"/>
    <property type="evidence" value="ECO:0007669"/>
    <property type="project" value="InterPro"/>
</dbReference>
<accession>K9U2J0</accession>
<evidence type="ECO:0000313" key="16">
    <source>
        <dbReference type="Proteomes" id="UP000010384"/>
    </source>
</evidence>
<evidence type="ECO:0000259" key="14">
    <source>
        <dbReference type="PROSITE" id="PS50885"/>
    </source>
</evidence>
<dbReference type="Pfam" id="PF02518">
    <property type="entry name" value="HATPase_c"/>
    <property type="match status" value="1"/>
</dbReference>
<dbReference type="InterPro" id="IPR003660">
    <property type="entry name" value="HAMP_dom"/>
</dbReference>
<dbReference type="InterPro" id="IPR003594">
    <property type="entry name" value="HATPase_dom"/>
</dbReference>
<dbReference type="Gene3D" id="6.10.340.10">
    <property type="match status" value="1"/>
</dbReference>
<dbReference type="CDD" id="cd00082">
    <property type="entry name" value="HisKA"/>
    <property type="match status" value="1"/>
</dbReference>
<sequence>MQGSRGDLESPSPKGMGRGGQRTFPEVWRLDPFSLRSRLTIGIATVSSVGLGSIAIWTGWQMQRILINSHKQGIEYIAERLPHDVELYSEMLPVETGLSKAINNLTTADTLLWVKHPDGKITAKSVSLKMQNDRSTAAALMSLTQMPSQAQVSEVNGRYFVLRGSSLQVRGRAIGQLFVARDISRDRQMFLAVVGNLGIISIGVLLAVTVAIAFYLKRSLQPLRQLSQMTQLISAEDLGRSRLNLERAPSEVKELAQTFNMLLSRLSQAWEREREFVSNVSHELRTPLTIVHGYLQSVLRRQHNLTETQQEAIETAASEAERTIRLLQDLLDLARADSGYLQFRIDSFILNDLVAEVVGMARQYSDRAIAIETETYPIVVKADYDRLKQVLLNLIDNAIKYSEPDTSIQVKLDTQPATAIIQVCDRGYGIPLQHQSRIFERFYRVDEARTRTTGGSGLGLPIVKTLVEGMGGSVTLRSKLGEGSVFTISLPV</sequence>
<keyword evidence="10 12" id="KW-0472">Membrane</keyword>
<evidence type="ECO:0000256" key="3">
    <source>
        <dbReference type="ARBA" id="ARBA00012438"/>
    </source>
</evidence>
<dbReference type="SMART" id="SM00387">
    <property type="entry name" value="HATPase_c"/>
    <property type="match status" value="1"/>
</dbReference>
<protein>
    <recommendedName>
        <fullName evidence="3">histidine kinase</fullName>
        <ecNumber evidence="3">2.7.13.3</ecNumber>
    </recommendedName>
</protein>
<dbReference type="FunCoup" id="K9U2J0">
    <property type="interactions" value="222"/>
</dbReference>
<dbReference type="PATRIC" id="fig|251229.3.peg.4207"/>
<proteinExistence type="predicted"/>
<dbReference type="STRING" id="251229.Chro_3604"/>
<dbReference type="InterPro" id="IPR003661">
    <property type="entry name" value="HisK_dim/P_dom"/>
</dbReference>
<keyword evidence="4" id="KW-0597">Phosphoprotein</keyword>
<dbReference type="CDD" id="cd00075">
    <property type="entry name" value="HATPase"/>
    <property type="match status" value="1"/>
</dbReference>
<dbReference type="PRINTS" id="PR00344">
    <property type="entry name" value="BCTRLSENSOR"/>
</dbReference>
<dbReference type="eggNOG" id="COG5002">
    <property type="taxonomic scope" value="Bacteria"/>
</dbReference>
<evidence type="ECO:0000256" key="2">
    <source>
        <dbReference type="ARBA" id="ARBA00004370"/>
    </source>
</evidence>
<dbReference type="InterPro" id="IPR050428">
    <property type="entry name" value="TCS_sensor_his_kinase"/>
</dbReference>
<dbReference type="InterPro" id="IPR004358">
    <property type="entry name" value="Sig_transdc_His_kin-like_C"/>
</dbReference>
<keyword evidence="16" id="KW-1185">Reference proteome</keyword>
<reference evidence="15 16" key="1">
    <citation type="submission" date="2012-06" db="EMBL/GenBank/DDBJ databases">
        <title>Finished chromosome of genome of Chroococcidiopsis thermalis PCC 7203.</title>
        <authorList>
            <consortium name="US DOE Joint Genome Institute"/>
            <person name="Gugger M."/>
            <person name="Coursin T."/>
            <person name="Rippka R."/>
            <person name="Tandeau De Marsac N."/>
            <person name="Huntemann M."/>
            <person name="Wei C.-L."/>
            <person name="Han J."/>
            <person name="Detter J.C."/>
            <person name="Han C."/>
            <person name="Tapia R."/>
            <person name="Davenport K."/>
            <person name="Daligault H."/>
            <person name="Erkkila T."/>
            <person name="Gu W."/>
            <person name="Munk A.C.C."/>
            <person name="Teshima H."/>
            <person name="Xu Y."/>
            <person name="Chain P."/>
            <person name="Chen A."/>
            <person name="Krypides N."/>
            <person name="Mavromatis K."/>
            <person name="Markowitz V."/>
            <person name="Szeto E."/>
            <person name="Ivanova N."/>
            <person name="Mikhailova N."/>
            <person name="Ovchinnikova G."/>
            <person name="Pagani I."/>
            <person name="Pati A."/>
            <person name="Goodwin L."/>
            <person name="Peters L."/>
            <person name="Pitluck S."/>
            <person name="Woyke T."/>
            <person name="Kerfeld C."/>
        </authorList>
    </citation>
    <scope>NUCLEOTIDE SEQUENCE [LARGE SCALE GENOMIC DNA]</scope>
    <source>
        <strain evidence="15 16">PCC 7203</strain>
    </source>
</reference>
<dbReference type="FunFam" id="1.10.287.130:FF:000001">
    <property type="entry name" value="Two-component sensor histidine kinase"/>
    <property type="match status" value="1"/>
</dbReference>
<dbReference type="SMART" id="SM00388">
    <property type="entry name" value="HisKA"/>
    <property type="match status" value="1"/>
</dbReference>
<dbReference type="PROSITE" id="PS50885">
    <property type="entry name" value="HAMP"/>
    <property type="match status" value="1"/>
</dbReference>